<reference evidence="9 10" key="1">
    <citation type="journal article" date="2013" name="ISME J.">
        <title>Comparative genomics of pathogenic lineages of Vibrio nigripulchritudo identifies virulence-associated traits.</title>
        <authorList>
            <person name="Goudenege D."/>
            <person name="Labreuche Y."/>
            <person name="Krin E."/>
            <person name="Ansquer D."/>
            <person name="Mangenot S."/>
            <person name="Calteau A."/>
            <person name="Medigue C."/>
            <person name="Mazel D."/>
            <person name="Polz M.F."/>
            <person name="Le Roux F."/>
        </authorList>
    </citation>
    <scope>NUCLEOTIDE SEQUENCE [LARGE SCALE GENOMIC DNA]</scope>
    <source>
        <strain evidence="9 10">SOn1</strain>
    </source>
</reference>
<feature type="transmembrane region" description="Helical" evidence="7">
    <location>
        <begin position="306"/>
        <end position="328"/>
    </location>
</feature>
<evidence type="ECO:0000256" key="2">
    <source>
        <dbReference type="ARBA" id="ARBA00007400"/>
    </source>
</evidence>
<dbReference type="EMBL" id="CAOF01000124">
    <property type="protein sequence ID" value="CCO47663.1"/>
    <property type="molecule type" value="Genomic_DNA"/>
</dbReference>
<feature type="transmembrane region" description="Helical" evidence="7">
    <location>
        <begin position="48"/>
        <end position="66"/>
    </location>
</feature>
<keyword evidence="5 7" id="KW-1133">Transmembrane helix</keyword>
<organism evidence="9 10">
    <name type="scientific">Vibrio nigripulchritudo SOn1</name>
    <dbReference type="NCBI Taxonomy" id="1238450"/>
    <lineage>
        <taxon>Bacteria</taxon>
        <taxon>Pseudomonadati</taxon>
        <taxon>Pseudomonadota</taxon>
        <taxon>Gammaproteobacteria</taxon>
        <taxon>Vibrionales</taxon>
        <taxon>Vibrionaceae</taxon>
        <taxon>Vibrio</taxon>
    </lineage>
</organism>
<evidence type="ECO:0000256" key="1">
    <source>
        <dbReference type="ARBA" id="ARBA00004651"/>
    </source>
</evidence>
<proteinExistence type="inferred from homology"/>
<evidence type="ECO:0000256" key="6">
    <source>
        <dbReference type="ARBA" id="ARBA00023136"/>
    </source>
</evidence>
<feature type="transmembrane region" description="Helical" evidence="7">
    <location>
        <begin position="86"/>
        <end position="106"/>
    </location>
</feature>
<dbReference type="PANTHER" id="PTHR40074">
    <property type="entry name" value="O-ACETYLTRANSFERASE WECH"/>
    <property type="match status" value="1"/>
</dbReference>
<feature type="transmembrane region" description="Helical" evidence="7">
    <location>
        <begin position="181"/>
        <end position="198"/>
    </location>
</feature>
<dbReference type="Pfam" id="PF01757">
    <property type="entry name" value="Acyl_transf_3"/>
    <property type="match status" value="1"/>
</dbReference>
<feature type="transmembrane region" description="Helical" evidence="7">
    <location>
        <begin position="7"/>
        <end position="28"/>
    </location>
</feature>
<evidence type="ECO:0000256" key="3">
    <source>
        <dbReference type="ARBA" id="ARBA00022475"/>
    </source>
</evidence>
<feature type="transmembrane region" description="Helical" evidence="7">
    <location>
        <begin position="207"/>
        <end position="226"/>
    </location>
</feature>
<dbReference type="InterPro" id="IPR002656">
    <property type="entry name" value="Acyl_transf_3_dom"/>
</dbReference>
<dbReference type="AlphaFoldDB" id="A0AAV2VTA7"/>
<keyword evidence="6 7" id="KW-0472">Membrane</keyword>
<evidence type="ECO:0000313" key="10">
    <source>
        <dbReference type="Proteomes" id="UP000018211"/>
    </source>
</evidence>
<evidence type="ECO:0000256" key="4">
    <source>
        <dbReference type="ARBA" id="ARBA00022692"/>
    </source>
</evidence>
<comment type="similarity">
    <text evidence="2">Belongs to the acyltransferase 3 family.</text>
</comment>
<dbReference type="PANTHER" id="PTHR40074:SF2">
    <property type="entry name" value="O-ACETYLTRANSFERASE WECH"/>
    <property type="match status" value="1"/>
</dbReference>
<keyword evidence="3" id="KW-1003">Cell membrane</keyword>
<evidence type="ECO:0000259" key="8">
    <source>
        <dbReference type="Pfam" id="PF01757"/>
    </source>
</evidence>
<feature type="transmembrane region" description="Helical" evidence="7">
    <location>
        <begin position="246"/>
        <end position="263"/>
    </location>
</feature>
<feature type="transmembrane region" description="Helical" evidence="7">
    <location>
        <begin position="126"/>
        <end position="145"/>
    </location>
</feature>
<protein>
    <submittedName>
        <fullName evidence="9">Acyltransferase</fullName>
    </submittedName>
</protein>
<keyword evidence="9" id="KW-0808">Transferase</keyword>
<evidence type="ECO:0000256" key="7">
    <source>
        <dbReference type="SAM" id="Phobius"/>
    </source>
</evidence>
<comment type="caution">
    <text evidence="9">The sequence shown here is derived from an EMBL/GenBank/DDBJ whole genome shotgun (WGS) entry which is preliminary data.</text>
</comment>
<dbReference type="GO" id="GO:0005886">
    <property type="term" value="C:plasma membrane"/>
    <property type="evidence" value="ECO:0007669"/>
    <property type="project" value="UniProtKB-SubCell"/>
</dbReference>
<dbReference type="RefSeq" id="WP_022612389.1">
    <property type="nucleotide sequence ID" value="NZ_LK391965.1"/>
</dbReference>
<feature type="transmembrane region" description="Helical" evidence="7">
    <location>
        <begin position="283"/>
        <end position="300"/>
    </location>
</feature>
<name>A0AAV2VTA7_9VIBR</name>
<feature type="domain" description="Acyltransferase 3" evidence="8">
    <location>
        <begin position="7"/>
        <end position="329"/>
    </location>
</feature>
<keyword evidence="9" id="KW-0012">Acyltransferase</keyword>
<comment type="subcellular location">
    <subcellularLocation>
        <location evidence="1">Cell membrane</location>
        <topology evidence="1">Multi-pass membrane protein</topology>
    </subcellularLocation>
</comment>
<keyword evidence="4 7" id="KW-0812">Transmembrane</keyword>
<sequence length="339" mass="38881">MQQRVFYLDLLRCVAAIAVVAIHVLGPYRHMLGDAPLSHWLSAASINSAIRWAVPIFIMITGALLLSDRRPVDLRYYVQRRVVKVVLPFLVWSFFFAWIASLSPTGSIDWQLFQEKIAGFFSQETYYHLGFFYYFIPLYFVAPFLAHLAKHADHSPLIALLVVWLSTTALNLFYIDGLWSNDLWLFSGYLLLGYLLFAQERVSGSSVMLMCAIAIAAILCNAYQVVTLSLEAEQYRVGRWLSYKTINTVVEAAALFLLIRYLAPSLSRKTKEVVSFVSRHSLGIYLVHPLILLPLYQWRWYEGNHALWIIPVWTVIGFSGALALSWGLSRTRYTRWLVP</sequence>
<dbReference type="GO" id="GO:0009246">
    <property type="term" value="P:enterobacterial common antigen biosynthetic process"/>
    <property type="evidence" value="ECO:0007669"/>
    <property type="project" value="TreeGrafter"/>
</dbReference>
<evidence type="ECO:0000256" key="5">
    <source>
        <dbReference type="ARBA" id="ARBA00022989"/>
    </source>
</evidence>
<feature type="transmembrane region" description="Helical" evidence="7">
    <location>
        <begin position="157"/>
        <end position="175"/>
    </location>
</feature>
<evidence type="ECO:0000313" key="9">
    <source>
        <dbReference type="EMBL" id="CCO47663.1"/>
    </source>
</evidence>
<dbReference type="GO" id="GO:0016413">
    <property type="term" value="F:O-acetyltransferase activity"/>
    <property type="evidence" value="ECO:0007669"/>
    <property type="project" value="TreeGrafter"/>
</dbReference>
<accession>A0AAV2VTA7</accession>
<gene>
    <name evidence="9" type="ORF">VIBNISOn1_330005</name>
</gene>
<dbReference type="Proteomes" id="UP000018211">
    <property type="component" value="Unassembled WGS sequence"/>
</dbReference>